<evidence type="ECO:0000313" key="2">
    <source>
        <dbReference type="Proteomes" id="UP001057305"/>
    </source>
</evidence>
<dbReference type="AlphaFoldDB" id="A0A9X9HXZ8"/>
<gene>
    <name evidence="1" type="ORF">KCG56_10075</name>
</gene>
<name>A0A9X9HXZ8_NEISU</name>
<dbReference type="EMBL" id="CP073116">
    <property type="protein sequence ID" value="UTG71677.1"/>
    <property type="molecule type" value="Genomic_DNA"/>
</dbReference>
<dbReference type="RefSeq" id="WP_254321323.1">
    <property type="nucleotide sequence ID" value="NZ_CP073116.1"/>
</dbReference>
<sequence>MDIKTQLKTEFKDWLFAVGRENIPHDIKAWSFELSEPYRIDLIGSTDFDEDDSDWACPDNDDFYPETEAPDLSVLAGQDWEIVQKIIVETVQGLADELADISFFQIPHIAVGFVDGDLTIIR</sequence>
<dbReference type="Proteomes" id="UP001057305">
    <property type="component" value="Chromosome"/>
</dbReference>
<organism evidence="1 2">
    <name type="scientific">Neisseria subflava</name>
    <dbReference type="NCBI Taxonomy" id="28449"/>
    <lineage>
        <taxon>Bacteria</taxon>
        <taxon>Pseudomonadati</taxon>
        <taxon>Pseudomonadota</taxon>
        <taxon>Betaproteobacteria</taxon>
        <taxon>Neisseriales</taxon>
        <taxon>Neisseriaceae</taxon>
        <taxon>Neisseria</taxon>
    </lineage>
</organism>
<proteinExistence type="predicted"/>
<protein>
    <submittedName>
        <fullName evidence="1">Uncharacterized protein</fullName>
    </submittedName>
</protein>
<evidence type="ECO:0000313" key="1">
    <source>
        <dbReference type="EMBL" id="UTG71677.1"/>
    </source>
</evidence>
<reference evidence="1" key="1">
    <citation type="submission" date="2021-04" db="EMBL/GenBank/DDBJ databases">
        <title>Characterizing Neisseria spp. as novel respiratory pathobionts in bronchiectasis.</title>
        <authorList>
            <person name="Li L."/>
            <person name="Mac Aogain M."/>
            <person name="Xu T."/>
            <person name="Jaggi T.K."/>
            <person name="Chan L.Y."/>
            <person name="Keir H.R."/>
            <person name="Dicker A.J."/>
            <person name="Qu J."/>
            <person name="Liu Y."/>
            <person name="Chen H.S."/>
            <person name="Koh M.S."/>
            <person name="Ong T.H."/>
            <person name="Lim A.Y.H."/>
            <person name="Abisheganaden J."/>
            <person name="Low T.B."/>
            <person name="Oliver B.G."/>
            <person name="Tan N.S."/>
            <person name="Fang M."/>
            <person name="Chalmers J.D."/>
            <person name="Chotirmall S.H."/>
        </authorList>
    </citation>
    <scope>NUCLEOTIDE SEQUENCE</scope>
    <source>
        <strain evidence="1">TT0073</strain>
    </source>
</reference>
<accession>A0A9X9HXZ8</accession>